<feature type="compositionally biased region" description="Basic and acidic residues" evidence="1">
    <location>
        <begin position="79"/>
        <end position="108"/>
    </location>
</feature>
<accession>A0A7S0GDB1</accession>
<sequence>MKQKKEALAADSLAFKSLSVKEVDESSNAFKTVTASVKEETDFLVMGGGKSLRKKGLQKKSEKSVVEAGFRVGDQKSGGSDRDRRDNSGRGRRDGGGGRSGGRRDGRGGRGGGRSSGRGQRTPEINVSDPNSFPSL</sequence>
<evidence type="ECO:0008006" key="3">
    <source>
        <dbReference type="Google" id="ProtNLM"/>
    </source>
</evidence>
<evidence type="ECO:0000313" key="2">
    <source>
        <dbReference type="EMBL" id="CAD8410861.1"/>
    </source>
</evidence>
<gene>
    <name evidence="2" type="ORF">PINE0816_LOCUS6984</name>
</gene>
<protein>
    <recommendedName>
        <fullName evidence="3">Hyaluronan/mRNA-binding protein domain-containing protein</fullName>
    </recommendedName>
</protein>
<proteinExistence type="predicted"/>
<feature type="region of interest" description="Disordered" evidence="1">
    <location>
        <begin position="48"/>
        <end position="136"/>
    </location>
</feature>
<feature type="compositionally biased region" description="Polar residues" evidence="1">
    <location>
        <begin position="123"/>
        <end position="136"/>
    </location>
</feature>
<dbReference type="EMBL" id="HBEL01014596">
    <property type="protein sequence ID" value="CAD8410861.1"/>
    <property type="molecule type" value="Transcribed_RNA"/>
</dbReference>
<evidence type="ECO:0000256" key="1">
    <source>
        <dbReference type="SAM" id="MobiDB-lite"/>
    </source>
</evidence>
<dbReference type="AlphaFoldDB" id="A0A7S0GDB1"/>
<name>A0A7S0GDB1_9STRA</name>
<reference evidence="2" key="1">
    <citation type="submission" date="2021-01" db="EMBL/GenBank/DDBJ databases">
        <authorList>
            <person name="Corre E."/>
            <person name="Pelletier E."/>
            <person name="Niang G."/>
            <person name="Scheremetjew M."/>
            <person name="Finn R."/>
            <person name="Kale V."/>
            <person name="Holt S."/>
            <person name="Cochrane G."/>
            <person name="Meng A."/>
            <person name="Brown T."/>
            <person name="Cohen L."/>
        </authorList>
    </citation>
    <scope>NUCLEOTIDE SEQUENCE</scope>
    <source>
        <strain evidence="2">CCAP1064/1</strain>
    </source>
</reference>
<organism evidence="2">
    <name type="scientific">Proboscia inermis</name>
    <dbReference type="NCBI Taxonomy" id="420281"/>
    <lineage>
        <taxon>Eukaryota</taxon>
        <taxon>Sar</taxon>
        <taxon>Stramenopiles</taxon>
        <taxon>Ochrophyta</taxon>
        <taxon>Bacillariophyta</taxon>
        <taxon>Coscinodiscophyceae</taxon>
        <taxon>Rhizosoleniophycidae</taxon>
        <taxon>Rhizosoleniales</taxon>
        <taxon>Rhizosoleniaceae</taxon>
        <taxon>Proboscia</taxon>
    </lineage>
</organism>